<dbReference type="InterPro" id="IPR016197">
    <property type="entry name" value="Chromo-like_dom_sf"/>
</dbReference>
<feature type="compositionally biased region" description="Basic and acidic residues" evidence="3">
    <location>
        <begin position="340"/>
        <end position="352"/>
    </location>
</feature>
<evidence type="ECO:0000313" key="5">
    <source>
        <dbReference type="EMBL" id="KHN84638.1"/>
    </source>
</evidence>
<dbReference type="PRINTS" id="PR00504">
    <property type="entry name" value="CHROMODOMAIN"/>
</dbReference>
<dbReference type="InterPro" id="IPR023780">
    <property type="entry name" value="Chromo_domain"/>
</dbReference>
<dbReference type="OrthoDB" id="1918685at2759"/>
<evidence type="ECO:0000256" key="2">
    <source>
        <dbReference type="ARBA" id="ARBA00023242"/>
    </source>
</evidence>
<feature type="compositionally biased region" description="Basic and acidic residues" evidence="3">
    <location>
        <begin position="422"/>
        <end position="431"/>
    </location>
</feature>
<dbReference type="EMBL" id="JPKZ01000907">
    <property type="protein sequence ID" value="KHN84638.1"/>
    <property type="molecule type" value="Genomic_DNA"/>
</dbReference>
<dbReference type="Proteomes" id="UP000031036">
    <property type="component" value="Unassembled WGS sequence"/>
</dbReference>
<name>A0A0B2VSF1_TOXCA</name>
<reference evidence="5 6" key="1">
    <citation type="submission" date="2014-11" db="EMBL/GenBank/DDBJ databases">
        <title>Genetic blueprint of the zoonotic pathogen Toxocara canis.</title>
        <authorList>
            <person name="Zhu X.-Q."/>
            <person name="Korhonen P.K."/>
            <person name="Cai H."/>
            <person name="Young N.D."/>
            <person name="Nejsum P."/>
            <person name="von Samson-Himmelstjerna G."/>
            <person name="Boag P.R."/>
            <person name="Tan P."/>
            <person name="Li Q."/>
            <person name="Min J."/>
            <person name="Yang Y."/>
            <person name="Wang X."/>
            <person name="Fang X."/>
            <person name="Hall R.S."/>
            <person name="Hofmann A."/>
            <person name="Sternberg P.W."/>
            <person name="Jex A.R."/>
            <person name="Gasser R.B."/>
        </authorList>
    </citation>
    <scope>NUCLEOTIDE SEQUENCE [LARGE SCALE GENOMIC DNA]</scope>
    <source>
        <strain evidence="5">PN_DK_2014</strain>
    </source>
</reference>
<feature type="compositionally biased region" description="Basic residues" evidence="3">
    <location>
        <begin position="253"/>
        <end position="262"/>
    </location>
</feature>
<dbReference type="CDD" id="cd00024">
    <property type="entry name" value="CD_CSD"/>
    <property type="match status" value="1"/>
</dbReference>
<comment type="caution">
    <text evidence="5">The sequence shown here is derived from an EMBL/GenBank/DDBJ whole genome shotgun (WGS) entry which is preliminary data.</text>
</comment>
<dbReference type="SUPFAM" id="SSF54160">
    <property type="entry name" value="Chromo domain-like"/>
    <property type="match status" value="1"/>
</dbReference>
<evidence type="ECO:0000256" key="1">
    <source>
        <dbReference type="ARBA" id="ARBA00004123"/>
    </source>
</evidence>
<feature type="domain" description="Chromo" evidence="4">
    <location>
        <begin position="165"/>
        <end position="224"/>
    </location>
</feature>
<feature type="compositionally biased region" description="Acidic residues" evidence="3">
    <location>
        <begin position="362"/>
        <end position="374"/>
    </location>
</feature>
<dbReference type="GO" id="GO:0005634">
    <property type="term" value="C:nucleus"/>
    <property type="evidence" value="ECO:0007669"/>
    <property type="project" value="UniProtKB-SubCell"/>
</dbReference>
<accession>A0A0B2VSF1</accession>
<dbReference type="Gene3D" id="2.40.50.40">
    <property type="match status" value="1"/>
</dbReference>
<dbReference type="Pfam" id="PF00385">
    <property type="entry name" value="Chromo"/>
    <property type="match status" value="1"/>
</dbReference>
<feature type="compositionally biased region" description="Basic and acidic residues" evidence="3">
    <location>
        <begin position="263"/>
        <end position="294"/>
    </location>
</feature>
<dbReference type="InterPro" id="IPR000953">
    <property type="entry name" value="Chromo/chromo_shadow_dom"/>
</dbReference>
<dbReference type="InterPro" id="IPR023779">
    <property type="entry name" value="Chromodomain_CS"/>
</dbReference>
<feature type="region of interest" description="Disordered" evidence="3">
    <location>
        <begin position="101"/>
        <end position="164"/>
    </location>
</feature>
<gene>
    <name evidence="5" type="primary">MPHOSPH8</name>
    <name evidence="5" type="ORF">Tcan_06737</name>
</gene>
<dbReference type="PROSITE" id="PS00598">
    <property type="entry name" value="CHROMO_1"/>
    <property type="match status" value="1"/>
</dbReference>
<keyword evidence="6" id="KW-1185">Reference proteome</keyword>
<organism evidence="5 6">
    <name type="scientific">Toxocara canis</name>
    <name type="common">Canine roundworm</name>
    <dbReference type="NCBI Taxonomy" id="6265"/>
    <lineage>
        <taxon>Eukaryota</taxon>
        <taxon>Metazoa</taxon>
        <taxon>Ecdysozoa</taxon>
        <taxon>Nematoda</taxon>
        <taxon>Chromadorea</taxon>
        <taxon>Rhabditida</taxon>
        <taxon>Spirurina</taxon>
        <taxon>Ascaridomorpha</taxon>
        <taxon>Ascaridoidea</taxon>
        <taxon>Toxocaridae</taxon>
        <taxon>Toxocara</taxon>
    </lineage>
</organism>
<dbReference type="InterPro" id="IPR017984">
    <property type="entry name" value="Chromo_dom_subgr"/>
</dbReference>
<dbReference type="PROSITE" id="PS50013">
    <property type="entry name" value="CHROMO_2"/>
    <property type="match status" value="1"/>
</dbReference>
<dbReference type="SMART" id="SM00298">
    <property type="entry name" value="CHROMO"/>
    <property type="match status" value="1"/>
</dbReference>
<comment type="subcellular location">
    <subcellularLocation>
        <location evidence="1">Nucleus</location>
    </subcellularLocation>
</comment>
<dbReference type="AlphaFoldDB" id="A0A0B2VSF1"/>
<evidence type="ECO:0000256" key="3">
    <source>
        <dbReference type="SAM" id="MobiDB-lite"/>
    </source>
</evidence>
<dbReference type="STRING" id="6265.A0A0B2VSF1"/>
<feature type="region of interest" description="Disordered" evidence="3">
    <location>
        <begin position="224"/>
        <end position="464"/>
    </location>
</feature>
<evidence type="ECO:0000259" key="4">
    <source>
        <dbReference type="PROSITE" id="PS50013"/>
    </source>
</evidence>
<feature type="compositionally biased region" description="Basic and acidic residues" evidence="3">
    <location>
        <begin position="442"/>
        <end position="451"/>
    </location>
</feature>
<feature type="compositionally biased region" description="Basic residues" evidence="3">
    <location>
        <begin position="232"/>
        <end position="241"/>
    </location>
</feature>
<protein>
    <submittedName>
        <fullName evidence="5">M-phase phosphoprotein 8</fullName>
    </submittedName>
</protein>
<evidence type="ECO:0000313" key="6">
    <source>
        <dbReference type="Proteomes" id="UP000031036"/>
    </source>
</evidence>
<feature type="compositionally biased region" description="Basic and acidic residues" evidence="3">
    <location>
        <begin position="113"/>
        <end position="122"/>
    </location>
</feature>
<feature type="compositionally biased region" description="Basic and acidic residues" evidence="3">
    <location>
        <begin position="375"/>
        <end position="390"/>
    </location>
</feature>
<proteinExistence type="predicted"/>
<sequence>MGTDNVIISLATASERRLAWLSHCPSGLHPESAGVVQTLTMAAFDFHLLIREPCCVSARETTREGRSLPQCIGDDCDISAYFLLSFDMAEVGEASLALADESGGANGDVEDSDALKTEKNKTVSEQAAVVDENADPIMDENDEKTANNDEEQAEDDTSGLEEGEFEVERILDVKAKDGMLKFEVRWKGYGSEEDSWEPEENLETARLVLDEYIANNKEKVEKVKRILEDKKKRARRNRGKGRSSTPARERRAAAWRRRRRSRSKADKSASECEEINDKKEETRTEAKQKQKYGDHDDEISSNAADNSDDDDFVTSARSSRRGKRAADEQKVTASATRASRVKEEPVLKEPRPRNAKNAWLYDDADDVDSDDDSDRNDSSEKGKKEEERSEVNATPKTNRNKRGKRSCAAEEVAQVVSKRTRKEVSSESAKKKEGKKAQKPGSGREQKKEVTKATMENEDELQDGTIDSVINETILEDNTLEVVGIVKVKHEGLRVLCRKKGGSVQLLTVEEVVDQDPMTLVQYLLTRSVFAKE</sequence>
<keyword evidence="2" id="KW-0539">Nucleus</keyword>
<feature type="compositionally biased region" description="Acidic residues" evidence="3">
    <location>
        <begin position="132"/>
        <end position="164"/>
    </location>
</feature>
<dbReference type="OMA" id="RTHNDES"/>